<dbReference type="EMBL" id="CP108135">
    <property type="protein sequence ID" value="WTP63943.1"/>
    <property type="molecule type" value="Genomic_DNA"/>
</dbReference>
<evidence type="ECO:0000313" key="1">
    <source>
        <dbReference type="EMBL" id="WTP63943.1"/>
    </source>
</evidence>
<dbReference type="InterPro" id="IPR008949">
    <property type="entry name" value="Isoprenoid_synthase_dom_sf"/>
</dbReference>
<protein>
    <submittedName>
        <fullName evidence="1">Squalene/phytoene synthase family protein</fullName>
    </submittedName>
</protein>
<dbReference type="Proteomes" id="UP001622496">
    <property type="component" value="Chromosome"/>
</dbReference>
<keyword evidence="2" id="KW-1185">Reference proteome</keyword>
<dbReference type="Pfam" id="PF00494">
    <property type="entry name" value="SQS_PSY"/>
    <property type="match status" value="1"/>
</dbReference>
<sequence>MVTPHPPSLDKALSEMNRWSTTYYPPITQMPAGLQEAKLSFYLLFRGIDEIEDHPRIPAPVKDQLLTGVACALQTRNIGGRLDAVFAPHRDALPEVSLRLADWCALAPPFIAPRVVDAAIAMSDRMAVWSRGNWRIRDVDDFDHYAFSVAGVVATLLCDMWAWHDGTQVDRTAMMSYARGCQAANILADLAVDRPRGVDFLPDGWSITDLRTYTLAELELADVMIAALPDPSPAHTWCSRAMEVAWAQVHKAGPAPTAEGAQS</sequence>
<dbReference type="PANTHER" id="PTHR11626">
    <property type="entry name" value="FARNESYL-DIPHOSPHATE FARNESYLTRANSFERASE"/>
    <property type="match status" value="1"/>
</dbReference>
<organism evidence="1 2">
    <name type="scientific">[Kitasatospora] papulosa</name>
    <dbReference type="NCBI Taxonomy" id="1464011"/>
    <lineage>
        <taxon>Bacteria</taxon>
        <taxon>Bacillati</taxon>
        <taxon>Actinomycetota</taxon>
        <taxon>Actinomycetes</taxon>
        <taxon>Kitasatosporales</taxon>
        <taxon>Streptomycetaceae</taxon>
        <taxon>Streptomyces</taxon>
    </lineage>
</organism>
<gene>
    <name evidence="1" type="ORF">OG560_00220</name>
</gene>
<dbReference type="SUPFAM" id="SSF48576">
    <property type="entry name" value="Terpenoid synthases"/>
    <property type="match status" value="1"/>
</dbReference>
<proteinExistence type="predicted"/>
<dbReference type="InterPro" id="IPR044844">
    <property type="entry name" value="Trans_IPPS_euk-type"/>
</dbReference>
<accession>A0ABZ1JUI7</accession>
<reference evidence="1 2" key="1">
    <citation type="submission" date="2022-10" db="EMBL/GenBank/DDBJ databases">
        <title>The complete genomes of actinobacterial strains from the NBC collection.</title>
        <authorList>
            <person name="Joergensen T.S."/>
            <person name="Alvarez Arevalo M."/>
            <person name="Sterndorff E.B."/>
            <person name="Faurdal D."/>
            <person name="Vuksanovic O."/>
            <person name="Mourched A.-S."/>
            <person name="Charusanti P."/>
            <person name="Shaw S."/>
            <person name="Blin K."/>
            <person name="Weber T."/>
        </authorList>
    </citation>
    <scope>NUCLEOTIDE SEQUENCE [LARGE SCALE GENOMIC DNA]</scope>
    <source>
        <strain evidence="1 2">NBC_00185</strain>
    </source>
</reference>
<dbReference type="InterPro" id="IPR002060">
    <property type="entry name" value="Squ/phyt_synthse"/>
</dbReference>
<name>A0ABZ1JUI7_9ACTN</name>
<evidence type="ECO:0000313" key="2">
    <source>
        <dbReference type="Proteomes" id="UP001622496"/>
    </source>
</evidence>
<dbReference type="Gene3D" id="1.10.600.10">
    <property type="entry name" value="Farnesyl Diphosphate Synthase"/>
    <property type="match status" value="1"/>
</dbReference>
<dbReference type="RefSeq" id="WP_334546287.1">
    <property type="nucleotide sequence ID" value="NZ_CP108135.1"/>
</dbReference>
<dbReference type="PANTHER" id="PTHR11626:SF2">
    <property type="entry name" value="SQUALENE SYNTHASE"/>
    <property type="match status" value="1"/>
</dbReference>